<dbReference type="Gene3D" id="2.130.10.30">
    <property type="entry name" value="Regulator of chromosome condensation 1/beta-lactamase-inhibitor protein II"/>
    <property type="match status" value="2"/>
</dbReference>
<evidence type="ECO:0000313" key="5">
    <source>
        <dbReference type="Proteomes" id="UP000267606"/>
    </source>
</evidence>
<dbReference type="GO" id="GO:0005743">
    <property type="term" value="C:mitochondrial inner membrane"/>
    <property type="evidence" value="ECO:0007669"/>
    <property type="project" value="TreeGrafter"/>
</dbReference>
<dbReference type="GO" id="GO:0003677">
    <property type="term" value="F:DNA binding"/>
    <property type="evidence" value="ECO:0007669"/>
    <property type="project" value="InterPro"/>
</dbReference>
<dbReference type="AlphaFoldDB" id="A0A183H6D8"/>
<keyword evidence="5" id="KW-1185">Reference proteome</keyword>
<reference evidence="6" key="1">
    <citation type="submission" date="2016-06" db="UniProtKB">
        <authorList>
            <consortium name="WormBaseParasite"/>
        </authorList>
    </citation>
    <scope>IDENTIFICATION</scope>
</reference>
<proteinExistence type="predicted"/>
<dbReference type="GO" id="GO:0003910">
    <property type="term" value="F:DNA ligase (ATP) activity"/>
    <property type="evidence" value="ECO:0007669"/>
    <property type="project" value="InterPro"/>
</dbReference>
<dbReference type="GO" id="GO:0006310">
    <property type="term" value="P:DNA recombination"/>
    <property type="evidence" value="ECO:0007669"/>
    <property type="project" value="InterPro"/>
</dbReference>
<dbReference type="InterPro" id="IPR009091">
    <property type="entry name" value="RCC1/BLIP-II"/>
</dbReference>
<gene>
    <name evidence="4" type="ORF">OFLC_LOCUS3049</name>
</gene>
<dbReference type="EMBL" id="UZAJ01001918">
    <property type="protein sequence ID" value="VDO35082.1"/>
    <property type="molecule type" value="Genomic_DNA"/>
</dbReference>
<dbReference type="GO" id="GO:0006281">
    <property type="term" value="P:DNA repair"/>
    <property type="evidence" value="ECO:0007669"/>
    <property type="project" value="InterPro"/>
</dbReference>
<dbReference type="Gene3D" id="1.10.3260.10">
    <property type="entry name" value="DNA ligase, ATP-dependent, N-terminal domain"/>
    <property type="match status" value="1"/>
</dbReference>
<evidence type="ECO:0000256" key="2">
    <source>
        <dbReference type="PROSITE-ProRule" id="PRU00235"/>
    </source>
</evidence>
<dbReference type="InterPro" id="IPR053035">
    <property type="entry name" value="Mitochondrial_GEF_domain"/>
</dbReference>
<dbReference type="GO" id="GO:0070131">
    <property type="term" value="P:positive regulation of mitochondrial translation"/>
    <property type="evidence" value="ECO:0007669"/>
    <property type="project" value="TreeGrafter"/>
</dbReference>
<feature type="repeat" description="RCC1" evidence="2">
    <location>
        <begin position="189"/>
        <end position="241"/>
    </location>
</feature>
<keyword evidence="1" id="KW-0436">Ligase</keyword>
<dbReference type="WBParaSite" id="OFLC_0000304801-mRNA-1">
    <property type="protein sequence ID" value="OFLC_0000304801-mRNA-1"/>
    <property type="gene ID" value="OFLC_0000304801"/>
</dbReference>
<sequence>MKSAVVREVAAVAKLKTKKSDVVYGCGFGRTGSLFTRVLRETGQKEFKKPRQILYFNSRNIRHIAAGFGFSVLASKQKLYGGGIDIFSNDLNNSNYWSEGICLNANNKEVQFGTIIGVAAGRRHFLVATKKAVYAFGDNAHGQCGQDPENVPFVRLENKPLQKIAIPSDSEIAQIHCTLDTSFIVLDSGEVFSFGLGTDGQLGRGICSYDWRCLPVEGDLKGIKVATLKGSTDTLMAVTKNGELFMWGQNEYDQMHPFVKDIQSAFPREIRLSMGKITAADSTATSCIALSSNDEVYVWGFGILGMGPNVTSLRRPALLENNLFSGGPNDSGKVKKIFAGLSHDKDQYFPFQVDVLKKPLDVSVAPDHVDETGEEEAEENIDTVKEEEQELENAAANSLEEEISQNFKYATLCKYLDRMQQIHFKDKFGKERVLKALMKKWTTDASKFTNQAVNFYPVLRIMANSLDRRKFRMKSKRMISEVCRVLLLPPKTKKELLQIDSKVNLYIYNYIVSSLLIYFILC</sequence>
<dbReference type="InterPro" id="IPR000408">
    <property type="entry name" value="Reg_chr_condens"/>
</dbReference>
<name>A0A183H6D8_9BILA</name>
<evidence type="ECO:0000313" key="6">
    <source>
        <dbReference type="WBParaSite" id="OFLC_0000304801-mRNA-1"/>
    </source>
</evidence>
<organism evidence="6">
    <name type="scientific">Onchocerca flexuosa</name>
    <dbReference type="NCBI Taxonomy" id="387005"/>
    <lineage>
        <taxon>Eukaryota</taxon>
        <taxon>Metazoa</taxon>
        <taxon>Ecdysozoa</taxon>
        <taxon>Nematoda</taxon>
        <taxon>Chromadorea</taxon>
        <taxon>Rhabditida</taxon>
        <taxon>Spirurina</taxon>
        <taxon>Spiruromorpha</taxon>
        <taxon>Filarioidea</taxon>
        <taxon>Onchocercidae</taxon>
        <taxon>Onchocerca</taxon>
    </lineage>
</organism>
<evidence type="ECO:0000313" key="4">
    <source>
        <dbReference type="EMBL" id="VDO35082.1"/>
    </source>
</evidence>
<dbReference type="InterPro" id="IPR036599">
    <property type="entry name" value="DNA_ligase_N_sf"/>
</dbReference>
<protein>
    <submittedName>
        <fullName evidence="6">Regulator of chromosome condensation</fullName>
    </submittedName>
</protein>
<reference evidence="4 5" key="2">
    <citation type="submission" date="2018-11" db="EMBL/GenBank/DDBJ databases">
        <authorList>
            <consortium name="Pathogen Informatics"/>
        </authorList>
    </citation>
    <scope>NUCLEOTIDE SEQUENCE [LARGE SCALE GENOMIC DNA]</scope>
</reference>
<dbReference type="GO" id="GO:0005085">
    <property type="term" value="F:guanyl-nucleotide exchange factor activity"/>
    <property type="evidence" value="ECO:0007669"/>
    <property type="project" value="TreeGrafter"/>
</dbReference>
<dbReference type="PANTHER" id="PTHR46337">
    <property type="entry name" value="RCC1-LIKE G EXCHANGING FACTOR-LIKE PROTEIN"/>
    <property type="match status" value="1"/>
</dbReference>
<dbReference type="PANTHER" id="PTHR46337:SF1">
    <property type="entry name" value="RCC1-LIKE G EXCHANGING FACTOR-LIKE PROTEIN"/>
    <property type="match status" value="1"/>
</dbReference>
<feature type="coiled-coil region" evidence="3">
    <location>
        <begin position="374"/>
        <end position="404"/>
    </location>
</feature>
<dbReference type="PROSITE" id="PS50012">
    <property type="entry name" value="RCC1_3"/>
    <property type="match status" value="1"/>
</dbReference>
<evidence type="ECO:0000256" key="3">
    <source>
        <dbReference type="SAM" id="Coils"/>
    </source>
</evidence>
<accession>A0A183H6D8</accession>
<keyword evidence="3" id="KW-0175">Coiled coil</keyword>
<dbReference type="SUPFAM" id="SSF50985">
    <property type="entry name" value="RCC1/BLIP-II"/>
    <property type="match status" value="1"/>
</dbReference>
<dbReference type="GO" id="GO:0019843">
    <property type="term" value="F:rRNA binding"/>
    <property type="evidence" value="ECO:0007669"/>
    <property type="project" value="TreeGrafter"/>
</dbReference>
<dbReference type="Pfam" id="PF00415">
    <property type="entry name" value="RCC1"/>
    <property type="match status" value="1"/>
</dbReference>
<dbReference type="STRING" id="387005.A0A183H6D8"/>
<dbReference type="Proteomes" id="UP000267606">
    <property type="component" value="Unassembled WGS sequence"/>
</dbReference>
<evidence type="ECO:0000256" key="1">
    <source>
        <dbReference type="ARBA" id="ARBA00022598"/>
    </source>
</evidence>